<dbReference type="GO" id="GO:0005765">
    <property type="term" value="C:lysosomal membrane"/>
    <property type="evidence" value="ECO:0007669"/>
    <property type="project" value="UniProtKB-SubCell"/>
</dbReference>
<feature type="transmembrane region" description="Helical" evidence="15">
    <location>
        <begin position="534"/>
        <end position="552"/>
    </location>
</feature>
<keyword evidence="4 15" id="KW-0812">Transmembrane</keyword>
<keyword evidence="6" id="KW-0967">Endosome</keyword>
<evidence type="ECO:0000256" key="13">
    <source>
        <dbReference type="ARBA" id="ARBA00023228"/>
    </source>
</evidence>
<keyword evidence="7" id="KW-0029">Amino-acid transport</keyword>
<evidence type="ECO:0000256" key="8">
    <source>
        <dbReference type="ARBA" id="ARBA00022989"/>
    </source>
</evidence>
<proteinExistence type="inferred from homology"/>
<dbReference type="EMBL" id="CCKQ01018416">
    <property type="protein sequence ID" value="CDW90378.1"/>
    <property type="molecule type" value="Genomic_DNA"/>
</dbReference>
<keyword evidence="18" id="KW-1185">Reference proteome</keyword>
<evidence type="ECO:0000256" key="15">
    <source>
        <dbReference type="SAM" id="Phobius"/>
    </source>
</evidence>
<evidence type="ECO:0000256" key="2">
    <source>
        <dbReference type="ARBA" id="ARBA00004155"/>
    </source>
</evidence>
<sequence>MASVIEKDEGENLLKTIDTITNNQSILNNTASNNRIQNSTLIPDSDSERDYNRMKYYSALKTGYQHLNKEEFLSIPVHAIDPTMYVIQEFNFNSPDKNMKQGSFTTIFSVWNSMVGTGLLTIPWAYSNSGFMLGLISFYTCYLVMKVAGDDSDYTETLKKYFGKAGWVIGMIVFIGNLFIPIIIYFQLLAQNLYPIFLAMGGSDRKIDTAMDFGEFSYSYTCIIVFAVLFGLTAIRNLSIFVKIATFGVFFVALIIIFIIGIGIYGFTNTNYVYSSDAHAKDPLSTEIKFFDSQFGPLMGILGGGYYLHNITLPIVRNARNPEKNVRDVFIGYLMVFLSYVLCGFFGYYGFLGHYFTVDLHYKEILSNCLLMFDSKNILAIIIRFCVFCQLLASMSLIFAVQRQQIYLVLYSNNQERSQKITLITNFCMLIAPFILAVFYPQVGKLAGYLGSVAGLGCIYVLPTITHLKALYLEIKNPILSEAVKQNSFLLTQNSMTKSPQISVSDRFLNDKMQKSVQIGTTEQQRRFKFYKNLVINVIIMIIGAFAVIAQYF</sequence>
<accession>A0A078BA36</accession>
<evidence type="ECO:0000313" key="17">
    <source>
        <dbReference type="EMBL" id="CDW90378.1"/>
    </source>
</evidence>
<keyword evidence="8 15" id="KW-1133">Transmembrane helix</keyword>
<evidence type="ECO:0000256" key="12">
    <source>
        <dbReference type="ARBA" id="ARBA00023180"/>
    </source>
</evidence>
<keyword evidence="12" id="KW-0325">Glycoprotein</keyword>
<dbReference type="OMA" id="FYALIMG"/>
<evidence type="ECO:0000259" key="16">
    <source>
        <dbReference type="Pfam" id="PF01490"/>
    </source>
</evidence>
<keyword evidence="10 15" id="KW-0472">Membrane</keyword>
<evidence type="ECO:0000256" key="1">
    <source>
        <dbReference type="ARBA" id="ARBA00004107"/>
    </source>
</evidence>
<dbReference type="GO" id="GO:0046872">
    <property type="term" value="F:metal ion binding"/>
    <property type="evidence" value="ECO:0007669"/>
    <property type="project" value="UniProtKB-KW"/>
</dbReference>
<feature type="transmembrane region" description="Helical" evidence="15">
    <location>
        <begin position="329"/>
        <end position="351"/>
    </location>
</feature>
<keyword evidence="13" id="KW-0458">Lysosome</keyword>
<organism evidence="17 18">
    <name type="scientific">Stylonychia lemnae</name>
    <name type="common">Ciliate</name>
    <dbReference type="NCBI Taxonomy" id="5949"/>
    <lineage>
        <taxon>Eukaryota</taxon>
        <taxon>Sar</taxon>
        <taxon>Alveolata</taxon>
        <taxon>Ciliophora</taxon>
        <taxon>Intramacronucleata</taxon>
        <taxon>Spirotrichea</taxon>
        <taxon>Stichotrichia</taxon>
        <taxon>Sporadotrichida</taxon>
        <taxon>Oxytrichidae</taxon>
        <taxon>Stylonychinae</taxon>
        <taxon>Stylonychia</taxon>
    </lineage>
</organism>
<feature type="transmembrane region" description="Helical" evidence="15">
    <location>
        <begin position="218"/>
        <end position="235"/>
    </location>
</feature>
<feature type="transmembrane region" description="Helical" evidence="15">
    <location>
        <begin position="446"/>
        <end position="466"/>
    </location>
</feature>
<dbReference type="OrthoDB" id="302047at2759"/>
<evidence type="ECO:0000256" key="14">
    <source>
        <dbReference type="ARBA" id="ARBA00038442"/>
    </source>
</evidence>
<evidence type="ECO:0000256" key="6">
    <source>
        <dbReference type="ARBA" id="ARBA00022753"/>
    </source>
</evidence>
<name>A0A078BA36_STYLE</name>
<feature type="transmembrane region" description="Helical" evidence="15">
    <location>
        <begin position="378"/>
        <end position="401"/>
    </location>
</feature>
<reference evidence="17 18" key="1">
    <citation type="submission" date="2014-06" db="EMBL/GenBank/DDBJ databases">
        <authorList>
            <person name="Swart Estienne"/>
        </authorList>
    </citation>
    <scope>NUCLEOTIDE SEQUENCE [LARGE SCALE GENOMIC DNA]</scope>
    <source>
        <strain evidence="17 18">130c</strain>
    </source>
</reference>
<dbReference type="AlphaFoldDB" id="A0A078BA36"/>
<dbReference type="PANTHER" id="PTHR22950:SF244">
    <property type="entry name" value="NEUTRAL AMINO ACID TRANSPORTER 9"/>
    <property type="match status" value="1"/>
</dbReference>
<dbReference type="InParanoid" id="A0A078BA36"/>
<evidence type="ECO:0000256" key="10">
    <source>
        <dbReference type="ARBA" id="ARBA00023136"/>
    </source>
</evidence>
<evidence type="ECO:0000256" key="5">
    <source>
        <dbReference type="ARBA" id="ARBA00022723"/>
    </source>
</evidence>
<evidence type="ECO:0000256" key="7">
    <source>
        <dbReference type="ARBA" id="ARBA00022970"/>
    </source>
</evidence>
<dbReference type="Proteomes" id="UP000039865">
    <property type="component" value="Unassembled WGS sequence"/>
</dbReference>
<dbReference type="InterPro" id="IPR013057">
    <property type="entry name" value="AA_transpt_TM"/>
</dbReference>
<feature type="transmembrane region" description="Helical" evidence="15">
    <location>
        <begin position="131"/>
        <end position="149"/>
    </location>
</feature>
<dbReference type="GO" id="GO:0031902">
    <property type="term" value="C:late endosome membrane"/>
    <property type="evidence" value="ECO:0007669"/>
    <property type="project" value="UniProtKB-SubCell"/>
</dbReference>
<feature type="transmembrane region" description="Helical" evidence="15">
    <location>
        <begin position="247"/>
        <end position="268"/>
    </location>
</feature>
<dbReference type="PANTHER" id="PTHR22950">
    <property type="entry name" value="AMINO ACID TRANSPORTER"/>
    <property type="match status" value="1"/>
</dbReference>
<evidence type="ECO:0000256" key="9">
    <source>
        <dbReference type="ARBA" id="ARBA00023053"/>
    </source>
</evidence>
<feature type="transmembrane region" description="Helical" evidence="15">
    <location>
        <begin position="161"/>
        <end position="188"/>
    </location>
</feature>
<gene>
    <name evidence="17" type="primary">Contig1339.g1467</name>
    <name evidence="17" type="ORF">STYLEM_19521</name>
</gene>
<comment type="similarity">
    <text evidence="14">Belongs to the amino acid/polyamine transporter 2 family. SLC38A9 subfamily.</text>
</comment>
<evidence type="ECO:0000256" key="4">
    <source>
        <dbReference type="ARBA" id="ARBA00022692"/>
    </source>
</evidence>
<keyword evidence="11" id="KW-1015">Disulfide bond</keyword>
<keyword evidence="3" id="KW-0813">Transport</keyword>
<feature type="domain" description="Amino acid transporter transmembrane" evidence="16">
    <location>
        <begin position="103"/>
        <end position="476"/>
    </location>
</feature>
<evidence type="ECO:0000313" key="18">
    <source>
        <dbReference type="Proteomes" id="UP000039865"/>
    </source>
</evidence>
<feature type="transmembrane region" description="Helical" evidence="15">
    <location>
        <begin position="288"/>
        <end position="308"/>
    </location>
</feature>
<evidence type="ECO:0000256" key="11">
    <source>
        <dbReference type="ARBA" id="ARBA00023157"/>
    </source>
</evidence>
<comment type="subcellular location">
    <subcellularLocation>
        <location evidence="1">Late endosome membrane</location>
        <topology evidence="1">Multi-pass membrane protein</topology>
    </subcellularLocation>
    <subcellularLocation>
        <location evidence="2">Lysosome membrane</location>
        <topology evidence="2">Multi-pass membrane protein</topology>
    </subcellularLocation>
</comment>
<keyword evidence="9" id="KW-0915">Sodium</keyword>
<keyword evidence="5" id="KW-0479">Metal-binding</keyword>
<dbReference type="GO" id="GO:0015179">
    <property type="term" value="F:L-amino acid transmembrane transporter activity"/>
    <property type="evidence" value="ECO:0007669"/>
    <property type="project" value="TreeGrafter"/>
</dbReference>
<feature type="transmembrane region" description="Helical" evidence="15">
    <location>
        <begin position="421"/>
        <end position="440"/>
    </location>
</feature>
<protein>
    <recommendedName>
        <fullName evidence="16">Amino acid transporter transmembrane domain-containing protein</fullName>
    </recommendedName>
</protein>
<evidence type="ECO:0000256" key="3">
    <source>
        <dbReference type="ARBA" id="ARBA00022448"/>
    </source>
</evidence>
<dbReference type="Pfam" id="PF01490">
    <property type="entry name" value="Aa_trans"/>
    <property type="match status" value="1"/>
</dbReference>